<dbReference type="EMBL" id="LAZR01030830">
    <property type="protein sequence ID" value="KKL55471.1"/>
    <property type="molecule type" value="Genomic_DNA"/>
</dbReference>
<dbReference type="Gene3D" id="3.40.50.720">
    <property type="entry name" value="NAD(P)-binding Rossmann-like Domain"/>
    <property type="match status" value="1"/>
</dbReference>
<dbReference type="PANTHER" id="PTHR48107:SF7">
    <property type="entry name" value="RE15974P"/>
    <property type="match status" value="1"/>
</dbReference>
<sequence length="225" mass="24290">MIDPKLKNKIVLISGANHGIGAAAAEAFATQGAKVFVTYYRSACQYSEEELKKAEESGVGGDVLYCAKQQKSADSLIEKINSNGGTALAHEADLSDPNNIPKLFDLCEKELGPADILVNNHTYCVLETFDPSLVTKEGGGIQLTSVEGIDKHFAINSRAYALMMAEYLNRFLKRKAKWGRIINTSTDAAHAHIANISYAASKHAIESYSRSAAGEMGKYGITVNI</sequence>
<dbReference type="Pfam" id="PF00106">
    <property type="entry name" value="adh_short"/>
    <property type="match status" value="1"/>
</dbReference>
<dbReference type="PANTHER" id="PTHR48107">
    <property type="entry name" value="NADPH-DEPENDENT ALDEHYDE REDUCTASE-LIKE PROTEIN, CHLOROPLASTIC-RELATED"/>
    <property type="match status" value="1"/>
</dbReference>
<feature type="non-terminal residue" evidence="3">
    <location>
        <position position="225"/>
    </location>
</feature>
<comment type="caution">
    <text evidence="3">The sequence shown here is derived from an EMBL/GenBank/DDBJ whole genome shotgun (WGS) entry which is preliminary data.</text>
</comment>
<protein>
    <recommendedName>
        <fullName evidence="4">Short-chain dehydrogenase/reductase SDR</fullName>
    </recommendedName>
</protein>
<evidence type="ECO:0000256" key="2">
    <source>
        <dbReference type="ARBA" id="ARBA00023002"/>
    </source>
</evidence>
<dbReference type="InterPro" id="IPR002347">
    <property type="entry name" value="SDR_fam"/>
</dbReference>
<comment type="similarity">
    <text evidence="1">Belongs to the short-chain dehydrogenases/reductases (SDR) family.</text>
</comment>
<evidence type="ECO:0000313" key="3">
    <source>
        <dbReference type="EMBL" id="KKL55471.1"/>
    </source>
</evidence>
<dbReference type="InterPro" id="IPR020904">
    <property type="entry name" value="Sc_DH/Rdtase_CS"/>
</dbReference>
<dbReference type="InterPro" id="IPR036291">
    <property type="entry name" value="NAD(P)-bd_dom_sf"/>
</dbReference>
<gene>
    <name evidence="3" type="ORF">LCGC14_2255100</name>
</gene>
<name>A0A0F9DNV5_9ZZZZ</name>
<dbReference type="PRINTS" id="PR00080">
    <property type="entry name" value="SDRFAMILY"/>
</dbReference>
<evidence type="ECO:0008006" key="4">
    <source>
        <dbReference type="Google" id="ProtNLM"/>
    </source>
</evidence>
<dbReference type="AlphaFoldDB" id="A0A0F9DNV5"/>
<proteinExistence type="inferred from homology"/>
<keyword evidence="2" id="KW-0560">Oxidoreductase</keyword>
<accession>A0A0F9DNV5</accession>
<dbReference type="SUPFAM" id="SSF51735">
    <property type="entry name" value="NAD(P)-binding Rossmann-fold domains"/>
    <property type="match status" value="1"/>
</dbReference>
<dbReference type="GO" id="GO:0016614">
    <property type="term" value="F:oxidoreductase activity, acting on CH-OH group of donors"/>
    <property type="evidence" value="ECO:0007669"/>
    <property type="project" value="UniProtKB-ARBA"/>
</dbReference>
<evidence type="ECO:0000256" key="1">
    <source>
        <dbReference type="ARBA" id="ARBA00006484"/>
    </source>
</evidence>
<dbReference type="PRINTS" id="PR00081">
    <property type="entry name" value="GDHRDH"/>
</dbReference>
<organism evidence="3">
    <name type="scientific">marine sediment metagenome</name>
    <dbReference type="NCBI Taxonomy" id="412755"/>
    <lineage>
        <taxon>unclassified sequences</taxon>
        <taxon>metagenomes</taxon>
        <taxon>ecological metagenomes</taxon>
    </lineage>
</organism>
<dbReference type="PROSITE" id="PS00061">
    <property type="entry name" value="ADH_SHORT"/>
    <property type="match status" value="1"/>
</dbReference>
<reference evidence="3" key="1">
    <citation type="journal article" date="2015" name="Nature">
        <title>Complex archaea that bridge the gap between prokaryotes and eukaryotes.</title>
        <authorList>
            <person name="Spang A."/>
            <person name="Saw J.H."/>
            <person name="Jorgensen S.L."/>
            <person name="Zaremba-Niedzwiedzka K."/>
            <person name="Martijn J."/>
            <person name="Lind A.E."/>
            <person name="van Eijk R."/>
            <person name="Schleper C."/>
            <person name="Guy L."/>
            <person name="Ettema T.J."/>
        </authorList>
    </citation>
    <scope>NUCLEOTIDE SEQUENCE</scope>
</reference>